<dbReference type="RefSeq" id="WP_074767640.1">
    <property type="nucleotide sequence ID" value="NZ_FNWO01000006.1"/>
</dbReference>
<proteinExistence type="inferred from homology"/>
<accession>A0A1H6HJP5</accession>
<keyword evidence="4" id="KW-1185">Reference proteome</keyword>
<evidence type="ECO:0000313" key="3">
    <source>
        <dbReference type="EMBL" id="SEH35342.1"/>
    </source>
</evidence>
<dbReference type="Pfam" id="PF04809">
    <property type="entry name" value="HupH_C"/>
    <property type="match status" value="2"/>
</dbReference>
<name>A0A1H6HJP5_MAGFU</name>
<comment type="similarity">
    <text evidence="1">Belongs to the HupH/HyaF family.</text>
</comment>
<reference evidence="4" key="1">
    <citation type="submission" date="2016-10" db="EMBL/GenBank/DDBJ databases">
        <authorList>
            <person name="Varghese N."/>
            <person name="Submissions S."/>
        </authorList>
    </citation>
    <scope>NUCLEOTIDE SEQUENCE [LARGE SCALE GENOMIC DNA]</scope>
    <source>
        <strain evidence="4">DSM 13234</strain>
    </source>
</reference>
<dbReference type="AlphaFoldDB" id="A0A1H6HJP5"/>
<dbReference type="OrthoDB" id="6560677at2"/>
<gene>
    <name evidence="3" type="ORF">SAMN04244559_01754</name>
</gene>
<dbReference type="InterPro" id="IPR006894">
    <property type="entry name" value="HupH_Hydgase_express_prot_C"/>
</dbReference>
<protein>
    <submittedName>
        <fullName evidence="3">Hydrogenase-1 operon protein HyaF</fullName>
    </submittedName>
</protein>
<evidence type="ECO:0000259" key="2">
    <source>
        <dbReference type="Pfam" id="PF04809"/>
    </source>
</evidence>
<dbReference type="Proteomes" id="UP000182983">
    <property type="component" value="Unassembled WGS sequence"/>
</dbReference>
<organism evidence="3 4">
    <name type="scientific">Magnetospirillum fulvum</name>
    <name type="common">Rhodospirillum fulvum</name>
    <dbReference type="NCBI Taxonomy" id="1082"/>
    <lineage>
        <taxon>Bacteria</taxon>
        <taxon>Pseudomonadati</taxon>
        <taxon>Pseudomonadota</taxon>
        <taxon>Alphaproteobacteria</taxon>
        <taxon>Rhodospirillales</taxon>
        <taxon>Rhodospirillaceae</taxon>
        <taxon>Magnetospirillum</taxon>
    </lineage>
</organism>
<feature type="domain" description="HupH hydrogenase expression protein C-terminal" evidence="2">
    <location>
        <begin position="37"/>
        <end position="131"/>
    </location>
</feature>
<dbReference type="EMBL" id="FNWO01000006">
    <property type="protein sequence ID" value="SEH35342.1"/>
    <property type="molecule type" value="Genomic_DNA"/>
</dbReference>
<dbReference type="InterPro" id="IPR038527">
    <property type="entry name" value="HupH_C_sf"/>
</dbReference>
<evidence type="ECO:0000313" key="4">
    <source>
        <dbReference type="Proteomes" id="UP000182983"/>
    </source>
</evidence>
<feature type="domain" description="HupH hydrogenase expression protein C-terminal" evidence="2">
    <location>
        <begin position="151"/>
        <end position="263"/>
    </location>
</feature>
<sequence length="268" mass="28688">MMLDRLEESAGNRAPSLAFLSRAGAEEAVARCPRVAALLPRLAEALAARGAGEADHRFDLAGLDELELTLIADVLGEGEVSAIVTLPDGLVVQIEEAVMAGLWRVRCVDADGRIVADSLDVAAIPEAVRGAALMLTQPNIWLEAPLDGLSTAAVLIAELRAHLETWRPGQPNRIVTISHLPVPQEDMTFLQDRLGTGPVQILSRGYARCRVVSTATRHVWSVQYLDPNGAVMLDTLEVGDVPAAAAATDEDIADSALRLAEIERTYFT</sequence>
<evidence type="ECO:0000256" key="1">
    <source>
        <dbReference type="ARBA" id="ARBA00010832"/>
    </source>
</evidence>
<dbReference type="Gene3D" id="3.30.1370.140">
    <property type="entry name" value="HupH hydrogenase expression protein, C-terminal domain"/>
    <property type="match status" value="2"/>
</dbReference>